<dbReference type="GO" id="GO:0000981">
    <property type="term" value="F:DNA-binding transcription factor activity, RNA polymerase II-specific"/>
    <property type="evidence" value="ECO:0007669"/>
    <property type="project" value="TreeGrafter"/>
</dbReference>
<evidence type="ECO:0000313" key="9">
    <source>
        <dbReference type="Ensembl" id="ENSEEEP00000022594.2"/>
    </source>
</evidence>
<feature type="domain" description="C2H2-type" evidence="8">
    <location>
        <begin position="210"/>
        <end position="232"/>
    </location>
</feature>
<dbReference type="GO" id="GO:0005634">
    <property type="term" value="C:nucleus"/>
    <property type="evidence" value="ECO:0007669"/>
    <property type="project" value="UniProtKB-SubCell"/>
</dbReference>
<keyword evidence="5" id="KW-0539">Nucleus</keyword>
<reference evidence="10" key="2">
    <citation type="journal article" date="2017" name="Sci. Adv.">
        <title>A tail of two voltages: Proteomic comparison of the three electric organs of the electric eel.</title>
        <authorList>
            <person name="Traeger L.L."/>
            <person name="Sabat G."/>
            <person name="Barrett-Wilt G.A."/>
            <person name="Wells G.B."/>
            <person name="Sussman M.R."/>
        </authorList>
    </citation>
    <scope>NUCLEOTIDE SEQUENCE [LARGE SCALE GENOMIC DNA]</scope>
</reference>
<sequence length="896" mass="97081">MERAASETARKSAASFSLSTAGPSGVHACGVCGACFETKRGLSSHARSHLRQLGVAVSESSGAPIDLLYRLIQKRDGRLPFCTMVARSPKPKTYSPKKDSGTKLKIKISNLVKKKYSKSPVPVAVRPLSASGISSSLLADVKPLKVPAKLQKVPESCSPLSVSSAPPSLSGSPTASLSLPSSKPLWAPQETDAPLNLTAMMDASSRDDVHVCELCGAWYETRKGLSSHARAHLRQFGVEMDSKGAPIEMLHELLQKGDLQGKASTPELHEAHGCGRYSPISTPSTATSSKLDVLPADPETPPPSKKKELTTLEIGNCIKVHFHHHGNGPYYYADPLLIGVSWSCEAFKPKQCLSDIYFYIFLLLRSGDSLKVVSCEFCHEKFKKSQSLASHARSHLRQLGVTEWTAQGSPMAALRELMARRGSNSLPKLNISHTMPPPSTVPPPTPTTALPPLSPAHLNPSSFPVSTSPRVPKARKGSRTVVPKPKEEPVEVVLSTTECPRPRSTPSPFQTWPGPNTSQITTAPKPEVEATQMVRCDYCSETFDSRKALSCHARAHLRQLGVKWSPNASPIDTLYELMLREGTYQGSEVKPEGSAGMGGSWRKPGSSPRTFTPSPIDFSVREKTDSSDGMSAVCEATCELCGFDFENRKALASHARAHLRQQGVDWRTNGSPIETLSMWMQQEPAKVAELHKRYMQGDLPHVKKARCTRAASSPYPASDPESSRPSVSRLSPSLSLISRAAGREVKAGASQPSFSSSHRKASGQRPASHVSNVPTRLPRGCERRPSKHLSHIESRVGEAGPLKPPRAGNAPSLMPRPPESSLVKLVGKVYSLKCRFCEEVFRGPLSVQEDWLIHLRQHILNLKQDSAHVPTPTSQSASIPSLVLSDTPQLIGPQAV</sequence>
<evidence type="ECO:0000256" key="5">
    <source>
        <dbReference type="ARBA" id="ARBA00023242"/>
    </source>
</evidence>
<feature type="region of interest" description="Disordered" evidence="7">
    <location>
        <begin position="272"/>
        <end position="307"/>
    </location>
</feature>
<name>A0A4W4FFK2_ELEEL</name>
<reference evidence="9" key="4">
    <citation type="submission" date="2025-08" db="UniProtKB">
        <authorList>
            <consortium name="Ensembl"/>
        </authorList>
    </citation>
    <scope>IDENTIFICATION</scope>
</reference>
<feature type="compositionally biased region" description="Polar residues" evidence="7">
    <location>
        <begin position="494"/>
        <end position="522"/>
    </location>
</feature>
<keyword evidence="2" id="KW-0479">Metal-binding</keyword>
<evidence type="ECO:0000256" key="3">
    <source>
        <dbReference type="ARBA" id="ARBA00022771"/>
    </source>
</evidence>
<dbReference type="InterPro" id="IPR036236">
    <property type="entry name" value="Znf_C2H2_sf"/>
</dbReference>
<dbReference type="SUPFAM" id="SSF57667">
    <property type="entry name" value="beta-beta-alpha zinc fingers"/>
    <property type="match status" value="2"/>
</dbReference>
<protein>
    <recommendedName>
        <fullName evidence="8">C2H2-type domain-containing protein</fullName>
    </recommendedName>
</protein>
<evidence type="ECO:0000256" key="4">
    <source>
        <dbReference type="ARBA" id="ARBA00022833"/>
    </source>
</evidence>
<organism evidence="9 10">
    <name type="scientific">Electrophorus electricus</name>
    <name type="common">Electric eel</name>
    <name type="synonym">Gymnotus electricus</name>
    <dbReference type="NCBI Taxonomy" id="8005"/>
    <lineage>
        <taxon>Eukaryota</taxon>
        <taxon>Metazoa</taxon>
        <taxon>Chordata</taxon>
        <taxon>Craniata</taxon>
        <taxon>Vertebrata</taxon>
        <taxon>Euteleostomi</taxon>
        <taxon>Actinopterygii</taxon>
        <taxon>Neopterygii</taxon>
        <taxon>Teleostei</taxon>
        <taxon>Ostariophysi</taxon>
        <taxon>Gymnotiformes</taxon>
        <taxon>Gymnotoidei</taxon>
        <taxon>Gymnotidae</taxon>
        <taxon>Electrophorus</taxon>
    </lineage>
</organism>
<dbReference type="STRING" id="8005.ENSEEEP00000022594"/>
<feature type="region of interest" description="Disordered" evidence="7">
    <location>
        <begin position="588"/>
        <end position="623"/>
    </location>
</feature>
<feature type="compositionally biased region" description="Low complexity" evidence="7">
    <location>
        <begin position="278"/>
        <end position="289"/>
    </location>
</feature>
<evidence type="ECO:0000313" key="10">
    <source>
        <dbReference type="Proteomes" id="UP000314983"/>
    </source>
</evidence>
<comment type="subcellular location">
    <subcellularLocation>
        <location evidence="1">Nucleus</location>
    </subcellularLocation>
</comment>
<dbReference type="AlphaFoldDB" id="A0A4W4FFK2"/>
<feature type="domain" description="C2H2-type" evidence="8">
    <location>
        <begin position="534"/>
        <end position="556"/>
    </location>
</feature>
<dbReference type="InterPro" id="IPR051643">
    <property type="entry name" value="Transcr_Reg_ZincFinger"/>
</dbReference>
<dbReference type="PROSITE" id="PS00028">
    <property type="entry name" value="ZINC_FINGER_C2H2_1"/>
    <property type="match status" value="5"/>
</dbReference>
<dbReference type="PROSITE" id="PS50157">
    <property type="entry name" value="ZINC_FINGER_C2H2_2"/>
    <property type="match status" value="5"/>
</dbReference>
<reference evidence="9" key="5">
    <citation type="submission" date="2025-09" db="UniProtKB">
        <authorList>
            <consortium name="Ensembl"/>
        </authorList>
    </citation>
    <scope>IDENTIFICATION</scope>
</reference>
<feature type="domain" description="C2H2-type" evidence="8">
    <location>
        <begin position="27"/>
        <end position="49"/>
    </location>
</feature>
<reference evidence="9" key="3">
    <citation type="submission" date="2020-05" db="EMBL/GenBank/DDBJ databases">
        <title>Electrophorus electricus (electric eel) genome, fEleEle1, primary haplotype.</title>
        <authorList>
            <person name="Myers G."/>
            <person name="Meyer A."/>
            <person name="Fedrigo O."/>
            <person name="Formenti G."/>
            <person name="Rhie A."/>
            <person name="Tracey A."/>
            <person name="Sims Y."/>
            <person name="Jarvis E.D."/>
        </authorList>
    </citation>
    <scope>NUCLEOTIDE SEQUENCE [LARGE SCALE GENOMIC DNA]</scope>
</reference>
<feature type="region of interest" description="Disordered" evidence="7">
    <location>
        <begin position="706"/>
        <end position="731"/>
    </location>
</feature>
<dbReference type="Ensembl" id="ENSEEET00000022844.2">
    <property type="protein sequence ID" value="ENSEEEP00000022594.2"/>
    <property type="gene ID" value="ENSEEEG00000010975.2"/>
</dbReference>
<feature type="domain" description="C2H2-type" evidence="8">
    <location>
        <begin position="373"/>
        <end position="395"/>
    </location>
</feature>
<proteinExistence type="predicted"/>
<dbReference type="GO" id="GO:0008270">
    <property type="term" value="F:zinc ion binding"/>
    <property type="evidence" value="ECO:0007669"/>
    <property type="project" value="UniProtKB-KW"/>
</dbReference>
<feature type="domain" description="C2H2-type" evidence="8">
    <location>
        <begin position="636"/>
        <end position="663"/>
    </location>
</feature>
<keyword evidence="10" id="KW-1185">Reference proteome</keyword>
<evidence type="ECO:0000256" key="1">
    <source>
        <dbReference type="ARBA" id="ARBA00004123"/>
    </source>
</evidence>
<accession>A0A4W4FFK2</accession>
<reference evidence="10" key="1">
    <citation type="journal article" date="2014" name="Science">
        <title>Nonhuman genetics. Genomic basis for the convergent evolution of electric organs.</title>
        <authorList>
            <person name="Gallant J.R."/>
            <person name="Traeger L.L."/>
            <person name="Volkening J.D."/>
            <person name="Moffett H."/>
            <person name="Chen P.H."/>
            <person name="Novina C.D."/>
            <person name="Phillips G.N.Jr."/>
            <person name="Anand R."/>
            <person name="Wells G.B."/>
            <person name="Pinch M."/>
            <person name="Guth R."/>
            <person name="Unguez G.A."/>
            <person name="Albert J.S."/>
            <person name="Zakon H.H."/>
            <person name="Samanta M.P."/>
            <person name="Sussman M.R."/>
        </authorList>
    </citation>
    <scope>NUCLEOTIDE SEQUENCE [LARGE SCALE GENOMIC DNA]</scope>
</reference>
<dbReference type="Proteomes" id="UP000314983">
    <property type="component" value="Chromosome 1"/>
</dbReference>
<evidence type="ECO:0000256" key="2">
    <source>
        <dbReference type="ARBA" id="ARBA00022723"/>
    </source>
</evidence>
<keyword evidence="3 6" id="KW-0863">Zinc-finger</keyword>
<feature type="compositionally biased region" description="Pro residues" evidence="7">
    <location>
        <begin position="435"/>
        <end position="446"/>
    </location>
</feature>
<evidence type="ECO:0000259" key="8">
    <source>
        <dbReference type="PROSITE" id="PS50157"/>
    </source>
</evidence>
<dbReference type="InterPro" id="IPR055125">
    <property type="entry name" value="Wiz_C_Znf"/>
</dbReference>
<feature type="region of interest" description="Disordered" evidence="7">
    <location>
        <begin position="745"/>
        <end position="818"/>
    </location>
</feature>
<gene>
    <name evidence="9" type="primary">wiza</name>
</gene>
<feature type="region of interest" description="Disordered" evidence="7">
    <location>
        <begin position="156"/>
        <end position="185"/>
    </location>
</feature>
<dbReference type="GeneTree" id="ENSGT00940000159979"/>
<dbReference type="Pfam" id="PF23015">
    <property type="entry name" value="zf-WIZ"/>
    <property type="match status" value="1"/>
</dbReference>
<dbReference type="GO" id="GO:0000978">
    <property type="term" value="F:RNA polymerase II cis-regulatory region sequence-specific DNA binding"/>
    <property type="evidence" value="ECO:0007669"/>
    <property type="project" value="TreeGrafter"/>
</dbReference>
<feature type="compositionally biased region" description="Polar residues" evidence="7">
    <location>
        <begin position="459"/>
        <end position="469"/>
    </location>
</feature>
<evidence type="ECO:0000256" key="6">
    <source>
        <dbReference type="PROSITE-ProRule" id="PRU00042"/>
    </source>
</evidence>
<dbReference type="SMART" id="SM00355">
    <property type="entry name" value="ZnF_C2H2"/>
    <property type="match status" value="6"/>
</dbReference>
<dbReference type="PANTHER" id="PTHR24396:SF29">
    <property type="entry name" value="PROTEIN WIZ ISOFORM X1"/>
    <property type="match status" value="1"/>
</dbReference>
<feature type="region of interest" description="Disordered" evidence="7">
    <location>
        <begin position="427"/>
        <end position="522"/>
    </location>
</feature>
<keyword evidence="4" id="KW-0862">Zinc</keyword>
<dbReference type="OMA" id="WRTNGSP"/>
<evidence type="ECO:0000256" key="7">
    <source>
        <dbReference type="SAM" id="MobiDB-lite"/>
    </source>
</evidence>
<dbReference type="PANTHER" id="PTHR24396">
    <property type="entry name" value="ZINC FINGER PROTEIN"/>
    <property type="match status" value="1"/>
</dbReference>
<feature type="compositionally biased region" description="Basic and acidic residues" evidence="7">
    <location>
        <begin position="779"/>
        <end position="796"/>
    </location>
</feature>
<dbReference type="InterPro" id="IPR013087">
    <property type="entry name" value="Znf_C2H2_type"/>
</dbReference>